<name>A0ABD6F246_9BILA</name>
<comment type="caution">
    <text evidence="1">The sequence shown here is derived from an EMBL/GenBank/DDBJ whole genome shotgun (WGS) entry which is preliminary data.</text>
</comment>
<keyword evidence="2" id="KW-1185">Reference proteome</keyword>
<protein>
    <submittedName>
        <fullName evidence="1">Uncharacterized protein</fullName>
    </submittedName>
</protein>
<evidence type="ECO:0000313" key="2">
    <source>
        <dbReference type="Proteomes" id="UP001608902"/>
    </source>
</evidence>
<organism evidence="1 2">
    <name type="scientific">Gnathostoma spinigerum</name>
    <dbReference type="NCBI Taxonomy" id="75299"/>
    <lineage>
        <taxon>Eukaryota</taxon>
        <taxon>Metazoa</taxon>
        <taxon>Ecdysozoa</taxon>
        <taxon>Nematoda</taxon>
        <taxon>Chromadorea</taxon>
        <taxon>Rhabditida</taxon>
        <taxon>Spirurina</taxon>
        <taxon>Gnathostomatomorpha</taxon>
        <taxon>Gnathostomatoidea</taxon>
        <taxon>Gnathostomatidae</taxon>
        <taxon>Gnathostoma</taxon>
    </lineage>
</organism>
<dbReference type="AlphaFoldDB" id="A0ABD6F246"/>
<gene>
    <name evidence="1" type="ORF">AB6A40_011633</name>
</gene>
<evidence type="ECO:0000313" key="1">
    <source>
        <dbReference type="EMBL" id="MFH4984924.1"/>
    </source>
</evidence>
<reference evidence="1 2" key="1">
    <citation type="submission" date="2024-08" db="EMBL/GenBank/DDBJ databases">
        <title>Gnathostoma spinigerum genome.</title>
        <authorList>
            <person name="Gonzalez-Bertolin B."/>
            <person name="Monzon S."/>
            <person name="Zaballos A."/>
            <person name="Jimenez P."/>
            <person name="Dekumyoy P."/>
            <person name="Varona S."/>
            <person name="Cuesta I."/>
            <person name="Sumanam S."/>
            <person name="Adisakwattana P."/>
            <person name="Gasser R.B."/>
            <person name="Hernandez-Gonzalez A."/>
            <person name="Young N.D."/>
            <person name="Perteguer M.J."/>
        </authorList>
    </citation>
    <scope>NUCLEOTIDE SEQUENCE [LARGE SCALE GENOMIC DNA]</scope>
    <source>
        <strain evidence="1">AL3</strain>
        <tissue evidence="1">Liver</tissue>
    </source>
</reference>
<proteinExistence type="predicted"/>
<accession>A0ABD6F246</accession>
<sequence length="95" mass="10608">MPEVDTGYNMFHAIIKGTLQVDPRQLPMVNTLCGDLESLATTMSFDLNFSHNQINHTRDADGGTSNVNMPVSRHLILKQSLLHDVKNSGDRENSR</sequence>
<dbReference type="EMBL" id="JBGFUD010023553">
    <property type="protein sequence ID" value="MFH4984924.1"/>
    <property type="molecule type" value="Genomic_DNA"/>
</dbReference>
<dbReference type="Proteomes" id="UP001608902">
    <property type="component" value="Unassembled WGS sequence"/>
</dbReference>